<dbReference type="PANTHER" id="PTHR11409">
    <property type="entry name" value="ADENOSINE DEAMINASE"/>
    <property type="match status" value="1"/>
</dbReference>
<organism evidence="8 9">
    <name type="scientific">Deinococcus yavapaiensis KR-236</name>
    <dbReference type="NCBI Taxonomy" id="694435"/>
    <lineage>
        <taxon>Bacteria</taxon>
        <taxon>Thermotogati</taxon>
        <taxon>Deinococcota</taxon>
        <taxon>Deinococci</taxon>
        <taxon>Deinococcales</taxon>
        <taxon>Deinococcaceae</taxon>
        <taxon>Deinococcus</taxon>
    </lineage>
</organism>
<evidence type="ECO:0000256" key="4">
    <source>
        <dbReference type="ARBA" id="ARBA00022723"/>
    </source>
</evidence>
<evidence type="ECO:0000256" key="6">
    <source>
        <dbReference type="ARBA" id="ARBA00022833"/>
    </source>
</evidence>
<keyword evidence="5" id="KW-0378">Hydrolase</keyword>
<dbReference type="Proteomes" id="UP000248326">
    <property type="component" value="Unassembled WGS sequence"/>
</dbReference>
<dbReference type="GO" id="GO:0009897">
    <property type="term" value="C:external side of plasma membrane"/>
    <property type="evidence" value="ECO:0007669"/>
    <property type="project" value="TreeGrafter"/>
</dbReference>
<reference evidence="8 9" key="1">
    <citation type="submission" date="2018-06" db="EMBL/GenBank/DDBJ databases">
        <title>Genomic Encyclopedia of Type Strains, Phase IV (KMG-IV): sequencing the most valuable type-strain genomes for metagenomic binning, comparative biology and taxonomic classification.</title>
        <authorList>
            <person name="Goeker M."/>
        </authorList>
    </citation>
    <scope>NUCLEOTIDE SEQUENCE [LARGE SCALE GENOMIC DNA]</scope>
    <source>
        <strain evidence="8 9">DSM 18048</strain>
    </source>
</reference>
<evidence type="ECO:0000256" key="3">
    <source>
        <dbReference type="ARBA" id="ARBA00012784"/>
    </source>
</evidence>
<keyword evidence="4" id="KW-0479">Metal-binding</keyword>
<dbReference type="GO" id="GO:0046872">
    <property type="term" value="F:metal ion binding"/>
    <property type="evidence" value="ECO:0007669"/>
    <property type="project" value="UniProtKB-KW"/>
</dbReference>
<dbReference type="InterPro" id="IPR001365">
    <property type="entry name" value="A_deaminase_dom"/>
</dbReference>
<accession>A0A318SFN0</accession>
<protein>
    <recommendedName>
        <fullName evidence="3">adenosine deaminase</fullName>
        <ecNumber evidence="3">3.5.4.4</ecNumber>
    </recommendedName>
</protein>
<evidence type="ECO:0000313" key="8">
    <source>
        <dbReference type="EMBL" id="PYE52824.1"/>
    </source>
</evidence>
<dbReference type="GO" id="GO:0060169">
    <property type="term" value="P:negative regulation of adenosine receptor signaling pathway"/>
    <property type="evidence" value="ECO:0007669"/>
    <property type="project" value="TreeGrafter"/>
</dbReference>
<dbReference type="RefSeq" id="WP_110887707.1">
    <property type="nucleotide sequence ID" value="NZ_QJSX01000012.1"/>
</dbReference>
<comment type="similarity">
    <text evidence="2">Belongs to the metallo-dependent hydrolases superfamily. Adenosine and AMP deaminases family.</text>
</comment>
<dbReference type="GO" id="GO:0006154">
    <property type="term" value="P:adenosine catabolic process"/>
    <property type="evidence" value="ECO:0007669"/>
    <property type="project" value="TreeGrafter"/>
</dbReference>
<dbReference type="Pfam" id="PF00962">
    <property type="entry name" value="A_deaminase"/>
    <property type="match status" value="1"/>
</dbReference>
<evidence type="ECO:0000256" key="1">
    <source>
        <dbReference type="ARBA" id="ARBA00001947"/>
    </source>
</evidence>
<dbReference type="Gene3D" id="3.20.20.140">
    <property type="entry name" value="Metal-dependent hydrolases"/>
    <property type="match status" value="1"/>
</dbReference>
<feature type="domain" description="Adenosine deaminase" evidence="7">
    <location>
        <begin position="13"/>
        <end position="326"/>
    </location>
</feature>
<dbReference type="PANTHER" id="PTHR11409:SF43">
    <property type="entry name" value="ADENOSINE DEAMINASE"/>
    <property type="match status" value="1"/>
</dbReference>
<name>A0A318SFN0_9DEIO</name>
<dbReference type="NCBIfam" id="TIGR01430">
    <property type="entry name" value="aden_deam"/>
    <property type="match status" value="1"/>
</dbReference>
<proteinExistence type="inferred from homology"/>
<dbReference type="AlphaFoldDB" id="A0A318SFN0"/>
<dbReference type="InterPro" id="IPR032466">
    <property type="entry name" value="Metal_Hydrolase"/>
</dbReference>
<comment type="caution">
    <text evidence="8">The sequence shown here is derived from an EMBL/GenBank/DDBJ whole genome shotgun (WGS) entry which is preliminary data.</text>
</comment>
<evidence type="ECO:0000313" key="9">
    <source>
        <dbReference type="Proteomes" id="UP000248326"/>
    </source>
</evidence>
<dbReference type="GO" id="GO:0046103">
    <property type="term" value="P:inosine biosynthetic process"/>
    <property type="evidence" value="ECO:0007669"/>
    <property type="project" value="TreeGrafter"/>
</dbReference>
<sequence length="335" mass="37103">MNDETPASLAALPKVELHLHLDCSLSFETVHLLDPTVTRAEFESQFVAPAKCTNLADFLRCAPRSVELLQTARALRLAVNDVFEQLRRDRVVYAELRFAPFLHAQGDLTARDAVQIVNDAVEQAVARTGVEANVILCSLRHFDAETSFETARLVREWRGTRVVALDLAGDEAGFPLTAHVAAYDFAVREELHRTAHAGEAVGPQSVWETLRHLRPSRIGHGVRSIEDDALIEHLKREDIHLELCPSCNVQIGVFPTLAEHPVDRLRRAGVALSVNTDTRTLSNVTLTQEYERLARTFGWTASDFLACNLMAVDASFASSEVKARVRTCLLPHGAS</sequence>
<dbReference type="SUPFAM" id="SSF51556">
    <property type="entry name" value="Metallo-dependent hydrolases"/>
    <property type="match status" value="1"/>
</dbReference>
<dbReference type="InterPro" id="IPR006330">
    <property type="entry name" value="Ado/ade_deaminase"/>
</dbReference>
<evidence type="ECO:0000259" key="7">
    <source>
        <dbReference type="Pfam" id="PF00962"/>
    </source>
</evidence>
<dbReference type="GO" id="GO:0005829">
    <property type="term" value="C:cytosol"/>
    <property type="evidence" value="ECO:0007669"/>
    <property type="project" value="TreeGrafter"/>
</dbReference>
<keyword evidence="9" id="KW-1185">Reference proteome</keyword>
<dbReference type="EC" id="3.5.4.4" evidence="3"/>
<gene>
    <name evidence="8" type="ORF">DES52_112146</name>
</gene>
<dbReference type="GO" id="GO:0043103">
    <property type="term" value="P:hypoxanthine salvage"/>
    <property type="evidence" value="ECO:0007669"/>
    <property type="project" value="TreeGrafter"/>
</dbReference>
<dbReference type="OrthoDB" id="9779574at2"/>
<comment type="cofactor">
    <cofactor evidence="1">
        <name>Zn(2+)</name>
        <dbReference type="ChEBI" id="CHEBI:29105"/>
    </cofactor>
</comment>
<dbReference type="GO" id="GO:0004000">
    <property type="term" value="F:adenosine deaminase activity"/>
    <property type="evidence" value="ECO:0007669"/>
    <property type="project" value="TreeGrafter"/>
</dbReference>
<evidence type="ECO:0000256" key="2">
    <source>
        <dbReference type="ARBA" id="ARBA00006676"/>
    </source>
</evidence>
<keyword evidence="6" id="KW-0862">Zinc</keyword>
<dbReference type="EMBL" id="QJSX01000012">
    <property type="protein sequence ID" value="PYE52824.1"/>
    <property type="molecule type" value="Genomic_DNA"/>
</dbReference>
<evidence type="ECO:0000256" key="5">
    <source>
        <dbReference type="ARBA" id="ARBA00022801"/>
    </source>
</evidence>